<reference evidence="1" key="1">
    <citation type="submission" date="2021-06" db="EMBL/GenBank/DDBJ databases">
        <authorList>
            <person name="Kallberg Y."/>
            <person name="Tangrot J."/>
            <person name="Rosling A."/>
        </authorList>
    </citation>
    <scope>NUCLEOTIDE SEQUENCE</scope>
    <source>
        <strain evidence="1">AZ414A</strain>
    </source>
</reference>
<dbReference type="AlphaFoldDB" id="A0A9N9F0Y0"/>
<comment type="caution">
    <text evidence="1">The sequence shown here is derived from an EMBL/GenBank/DDBJ whole genome shotgun (WGS) entry which is preliminary data.</text>
</comment>
<dbReference type="Proteomes" id="UP000789706">
    <property type="component" value="Unassembled WGS sequence"/>
</dbReference>
<name>A0A9N9F0Y0_9GLOM</name>
<dbReference type="EMBL" id="CAJVPK010000382">
    <property type="protein sequence ID" value="CAG8502487.1"/>
    <property type="molecule type" value="Genomic_DNA"/>
</dbReference>
<proteinExistence type="predicted"/>
<organism evidence="1 2">
    <name type="scientific">Diversispora eburnea</name>
    <dbReference type="NCBI Taxonomy" id="1213867"/>
    <lineage>
        <taxon>Eukaryota</taxon>
        <taxon>Fungi</taxon>
        <taxon>Fungi incertae sedis</taxon>
        <taxon>Mucoromycota</taxon>
        <taxon>Glomeromycotina</taxon>
        <taxon>Glomeromycetes</taxon>
        <taxon>Diversisporales</taxon>
        <taxon>Diversisporaceae</taxon>
        <taxon>Diversispora</taxon>
    </lineage>
</organism>
<gene>
    <name evidence="1" type="ORF">DEBURN_LOCUS4749</name>
</gene>
<evidence type="ECO:0000313" key="1">
    <source>
        <dbReference type="EMBL" id="CAG8502487.1"/>
    </source>
</evidence>
<keyword evidence="2" id="KW-1185">Reference proteome</keyword>
<sequence>NRIWCKVIIPILWKLPFGQEYTNYLKLAKKALYDNQRILFRDMIFKKSESFTSTIGDYELIRPLYRSLALICDNILNMDLELDSYSQEQLLVKLIIVQKRIENLSIVAYYNLDYDSISWAIINEKETLKIKLFTNLRNICLDLDSAIPFDTLSAILNYCTNSALYILSNDQVIAIFNNYFNELRRFSFDYGEGFDVD</sequence>
<protein>
    <submittedName>
        <fullName evidence="1">8224_t:CDS:1</fullName>
    </submittedName>
</protein>
<feature type="non-terminal residue" evidence="1">
    <location>
        <position position="1"/>
    </location>
</feature>
<accession>A0A9N9F0Y0</accession>
<evidence type="ECO:0000313" key="2">
    <source>
        <dbReference type="Proteomes" id="UP000789706"/>
    </source>
</evidence>